<dbReference type="Proteomes" id="UP001623348">
    <property type="component" value="Unassembled WGS sequence"/>
</dbReference>
<proteinExistence type="predicted"/>
<dbReference type="AlphaFoldDB" id="A0ABC9WJM7"/>
<keyword evidence="2" id="KW-1185">Reference proteome</keyword>
<comment type="caution">
    <text evidence="1">The sequence shown here is derived from an EMBL/GenBank/DDBJ whole genome shotgun (WGS) entry which is preliminary data.</text>
</comment>
<sequence length="145" mass="16178">MKDGTSRMEKGDYANTISTRDPELRPLFKKKTPIPLILACCVNNEHSWTQMVHGLQSQRTRPGLIDPDTKNSSVTGGKVCPYPPNTTGLICYDICNYCLLYDILIATAYLILPGKEQAKIVLKIQPSKGFNMKGFKWDPPDTESA</sequence>
<evidence type="ECO:0000313" key="2">
    <source>
        <dbReference type="Proteomes" id="UP001623348"/>
    </source>
</evidence>
<evidence type="ECO:0000313" key="1">
    <source>
        <dbReference type="EMBL" id="GAB0185683.1"/>
    </source>
</evidence>
<accession>A0ABC9WJM7</accession>
<dbReference type="EMBL" id="BAAFJT010000003">
    <property type="protein sequence ID" value="GAB0185683.1"/>
    <property type="molecule type" value="Genomic_DNA"/>
</dbReference>
<gene>
    <name evidence="1" type="ORF">GRJ2_001033600</name>
</gene>
<name>A0ABC9WJM7_GRUJA</name>
<reference evidence="1 2" key="1">
    <citation type="submission" date="2024-06" db="EMBL/GenBank/DDBJ databases">
        <title>The draft genome of Grus japonensis, version 3.</title>
        <authorList>
            <person name="Nabeshima K."/>
            <person name="Suzuki S."/>
            <person name="Onuma M."/>
        </authorList>
    </citation>
    <scope>NUCLEOTIDE SEQUENCE [LARGE SCALE GENOMIC DNA]</scope>
    <source>
        <strain evidence="1 2">451A</strain>
    </source>
</reference>
<protein>
    <submittedName>
        <fullName evidence="1">Uncharacterized protein</fullName>
    </submittedName>
</protein>
<organism evidence="1 2">
    <name type="scientific">Grus japonensis</name>
    <name type="common">Japanese crane</name>
    <name type="synonym">Red-crowned crane</name>
    <dbReference type="NCBI Taxonomy" id="30415"/>
    <lineage>
        <taxon>Eukaryota</taxon>
        <taxon>Metazoa</taxon>
        <taxon>Chordata</taxon>
        <taxon>Craniata</taxon>
        <taxon>Vertebrata</taxon>
        <taxon>Euteleostomi</taxon>
        <taxon>Archelosauria</taxon>
        <taxon>Archosauria</taxon>
        <taxon>Dinosauria</taxon>
        <taxon>Saurischia</taxon>
        <taxon>Theropoda</taxon>
        <taxon>Coelurosauria</taxon>
        <taxon>Aves</taxon>
        <taxon>Neognathae</taxon>
        <taxon>Neoaves</taxon>
        <taxon>Gruiformes</taxon>
        <taxon>Gruidae</taxon>
        <taxon>Grus</taxon>
    </lineage>
</organism>